<dbReference type="EMBL" id="NEVM01000001">
    <property type="protein sequence ID" value="OZI37742.1"/>
    <property type="molecule type" value="Genomic_DNA"/>
</dbReference>
<dbReference type="AlphaFoldDB" id="A0A261SLC5"/>
<organism evidence="2 3">
    <name type="scientific">Bordetella genomosp. 10</name>
    <dbReference type="NCBI Taxonomy" id="1416804"/>
    <lineage>
        <taxon>Bacteria</taxon>
        <taxon>Pseudomonadati</taxon>
        <taxon>Pseudomonadota</taxon>
        <taxon>Betaproteobacteria</taxon>
        <taxon>Burkholderiales</taxon>
        <taxon>Alcaligenaceae</taxon>
        <taxon>Bordetella</taxon>
    </lineage>
</organism>
<accession>A0A261SLC5</accession>
<evidence type="ECO:0000256" key="1">
    <source>
        <dbReference type="SAM" id="SignalP"/>
    </source>
</evidence>
<dbReference type="InterPro" id="IPR007497">
    <property type="entry name" value="SIMPL/DUF541"/>
</dbReference>
<evidence type="ECO:0000313" key="3">
    <source>
        <dbReference type="Proteomes" id="UP000216020"/>
    </source>
</evidence>
<dbReference type="Proteomes" id="UP000216020">
    <property type="component" value="Unassembled WGS sequence"/>
</dbReference>
<dbReference type="PANTHER" id="PTHR34387:SF1">
    <property type="entry name" value="PERIPLASMIC IMMUNOGENIC PROTEIN"/>
    <property type="match status" value="1"/>
</dbReference>
<dbReference type="GO" id="GO:0006974">
    <property type="term" value="P:DNA damage response"/>
    <property type="evidence" value="ECO:0007669"/>
    <property type="project" value="TreeGrafter"/>
</dbReference>
<dbReference type="Gene3D" id="3.30.70.2970">
    <property type="entry name" value="Protein of unknown function (DUF541), domain 2"/>
    <property type="match status" value="1"/>
</dbReference>
<name>A0A261SLC5_9BORD</name>
<dbReference type="InterPro" id="IPR052022">
    <property type="entry name" value="26kDa_periplasmic_antigen"/>
</dbReference>
<keyword evidence="1" id="KW-0732">Signal</keyword>
<feature type="chain" id="PRO_5013374514" description="SIMPL domain-containing protein" evidence="1">
    <location>
        <begin position="34"/>
        <end position="258"/>
    </location>
</feature>
<keyword evidence="3" id="KW-1185">Reference proteome</keyword>
<dbReference type="Gene3D" id="3.30.110.170">
    <property type="entry name" value="Protein of unknown function (DUF541), domain 1"/>
    <property type="match status" value="1"/>
</dbReference>
<evidence type="ECO:0008006" key="4">
    <source>
        <dbReference type="Google" id="ProtNLM"/>
    </source>
</evidence>
<evidence type="ECO:0000313" key="2">
    <source>
        <dbReference type="EMBL" id="OZI37742.1"/>
    </source>
</evidence>
<sequence length="258" mass="26334">MRKLTISSPFERLLTRSALALAAVAGAAPMAQAQSTHDAAPTAGAVQAPGATAPQMALTASASTDVQPDTVLITLNAEVEAADQPTAGRKLSAALDDLVKRAGGVEHVTVRTEGFGVWPVNTDKGKIGGWRGQASIVLESTQFDAASALASKLSDKSAISNITFRLSRKAHDAAERKLLTEAAESFRQRASAAASAFGFSGYRIVKLDLGGGGGNVVPMPRAMMAMAKGGGAAPAADVPLRPDTVTVSVEVSGTIALQ</sequence>
<gene>
    <name evidence="2" type="ORF">CAL29_04985</name>
</gene>
<protein>
    <recommendedName>
        <fullName evidence="4">SIMPL domain-containing protein</fullName>
    </recommendedName>
</protein>
<comment type="caution">
    <text evidence="2">The sequence shown here is derived from an EMBL/GenBank/DDBJ whole genome shotgun (WGS) entry which is preliminary data.</text>
</comment>
<dbReference type="RefSeq" id="WP_373559694.1">
    <property type="nucleotide sequence ID" value="NZ_NEVM01000001.1"/>
</dbReference>
<proteinExistence type="predicted"/>
<dbReference type="Pfam" id="PF04402">
    <property type="entry name" value="SIMPL"/>
    <property type="match status" value="1"/>
</dbReference>
<reference evidence="3" key="1">
    <citation type="submission" date="2017-05" db="EMBL/GenBank/DDBJ databases">
        <title>Complete and WGS of Bordetella genogroups.</title>
        <authorList>
            <person name="Spilker T."/>
            <person name="Lipuma J."/>
        </authorList>
    </citation>
    <scope>NUCLEOTIDE SEQUENCE [LARGE SCALE GENOMIC DNA]</scope>
    <source>
        <strain evidence="3">AU16122</strain>
    </source>
</reference>
<feature type="signal peptide" evidence="1">
    <location>
        <begin position="1"/>
        <end position="33"/>
    </location>
</feature>
<dbReference type="PANTHER" id="PTHR34387">
    <property type="entry name" value="SLR1258 PROTEIN"/>
    <property type="match status" value="1"/>
</dbReference>